<evidence type="ECO:0000256" key="5">
    <source>
        <dbReference type="PROSITE-ProRule" id="PRU00284"/>
    </source>
</evidence>
<keyword evidence="1 6" id="KW-0812">Transmembrane</keyword>
<comment type="caution">
    <text evidence="9">The sequence shown here is derived from an EMBL/GenBank/DDBJ whole genome shotgun (WGS) entry which is preliminary data.</text>
</comment>
<accession>A0ABT9D5M8</accession>
<reference evidence="9 10" key="1">
    <citation type="submission" date="2023-07" db="EMBL/GenBank/DDBJ databases">
        <title>Description of novel actinomycetes strains, isolated from tidal flat sediment.</title>
        <authorList>
            <person name="Lu C."/>
        </authorList>
    </citation>
    <scope>NUCLEOTIDE SEQUENCE [LARGE SCALE GENOMIC DNA]</scope>
    <source>
        <strain evidence="9 10">SYSU T00b441</strain>
    </source>
</reference>
<dbReference type="Proteomes" id="UP001232536">
    <property type="component" value="Unassembled WGS sequence"/>
</dbReference>
<feature type="transmembrane region" description="Helical" evidence="6">
    <location>
        <begin position="41"/>
        <end position="63"/>
    </location>
</feature>
<organism evidence="9 10">
    <name type="scientific">Actinotalea lenta</name>
    <dbReference type="NCBI Taxonomy" id="3064654"/>
    <lineage>
        <taxon>Bacteria</taxon>
        <taxon>Bacillati</taxon>
        <taxon>Actinomycetota</taxon>
        <taxon>Actinomycetes</taxon>
        <taxon>Micrococcales</taxon>
        <taxon>Cellulomonadaceae</taxon>
        <taxon>Actinotalea</taxon>
    </lineage>
</organism>
<dbReference type="InterPro" id="IPR004089">
    <property type="entry name" value="MCPsignal_dom"/>
</dbReference>
<dbReference type="SUPFAM" id="SSF58104">
    <property type="entry name" value="Methyl-accepting chemotaxis protein (MCP) signaling domain"/>
    <property type="match status" value="1"/>
</dbReference>
<evidence type="ECO:0000256" key="2">
    <source>
        <dbReference type="ARBA" id="ARBA00022989"/>
    </source>
</evidence>
<dbReference type="EMBL" id="JAUQYP010000001">
    <property type="protein sequence ID" value="MDO8106098.1"/>
    <property type="molecule type" value="Genomic_DNA"/>
</dbReference>
<dbReference type="SMART" id="SM00304">
    <property type="entry name" value="HAMP"/>
    <property type="match status" value="2"/>
</dbReference>
<evidence type="ECO:0000259" key="7">
    <source>
        <dbReference type="PROSITE" id="PS50111"/>
    </source>
</evidence>
<proteinExistence type="inferred from homology"/>
<dbReference type="Pfam" id="PF00015">
    <property type="entry name" value="MCPsignal"/>
    <property type="match status" value="1"/>
</dbReference>
<dbReference type="Gene3D" id="1.10.287.950">
    <property type="entry name" value="Methyl-accepting chemotaxis protein"/>
    <property type="match status" value="1"/>
</dbReference>
<evidence type="ECO:0000256" key="4">
    <source>
        <dbReference type="ARBA" id="ARBA00029447"/>
    </source>
</evidence>
<name>A0ABT9D5M8_9CELL</name>
<evidence type="ECO:0000256" key="3">
    <source>
        <dbReference type="ARBA" id="ARBA00023224"/>
    </source>
</evidence>
<keyword evidence="6" id="KW-0472">Membrane</keyword>
<evidence type="ECO:0000259" key="8">
    <source>
        <dbReference type="PROSITE" id="PS50885"/>
    </source>
</evidence>
<dbReference type="PANTHER" id="PTHR32089:SF112">
    <property type="entry name" value="LYSOZYME-LIKE PROTEIN-RELATED"/>
    <property type="match status" value="1"/>
</dbReference>
<dbReference type="InterPro" id="IPR003660">
    <property type="entry name" value="HAMP_dom"/>
</dbReference>
<dbReference type="Pfam" id="PF00672">
    <property type="entry name" value="HAMP"/>
    <property type="match status" value="1"/>
</dbReference>
<evidence type="ECO:0000256" key="1">
    <source>
        <dbReference type="ARBA" id="ARBA00022692"/>
    </source>
</evidence>
<dbReference type="PANTHER" id="PTHR32089">
    <property type="entry name" value="METHYL-ACCEPTING CHEMOTAXIS PROTEIN MCPB"/>
    <property type="match status" value="1"/>
</dbReference>
<feature type="transmembrane region" description="Helical" evidence="6">
    <location>
        <begin position="216"/>
        <end position="237"/>
    </location>
</feature>
<keyword evidence="10" id="KW-1185">Reference proteome</keyword>
<keyword evidence="2 6" id="KW-1133">Transmembrane helix</keyword>
<evidence type="ECO:0000313" key="10">
    <source>
        <dbReference type="Proteomes" id="UP001232536"/>
    </source>
</evidence>
<keyword evidence="3 5" id="KW-0807">Transducer</keyword>
<dbReference type="PROSITE" id="PS50111">
    <property type="entry name" value="CHEMOTAXIS_TRANSDUC_2"/>
    <property type="match status" value="1"/>
</dbReference>
<dbReference type="CDD" id="cd06225">
    <property type="entry name" value="HAMP"/>
    <property type="match status" value="1"/>
</dbReference>
<feature type="domain" description="HAMP" evidence="8">
    <location>
        <begin position="240"/>
        <end position="292"/>
    </location>
</feature>
<dbReference type="RefSeq" id="WP_304599791.1">
    <property type="nucleotide sequence ID" value="NZ_JAUQYO010000002.1"/>
</dbReference>
<comment type="similarity">
    <text evidence="4">Belongs to the methyl-accepting chemotaxis (MCP) protein family.</text>
</comment>
<dbReference type="PROSITE" id="PS50885">
    <property type="entry name" value="HAMP"/>
    <property type="match status" value="1"/>
</dbReference>
<feature type="domain" description="Methyl-accepting transducer" evidence="7">
    <location>
        <begin position="304"/>
        <end position="533"/>
    </location>
</feature>
<dbReference type="SMART" id="SM00283">
    <property type="entry name" value="MA"/>
    <property type="match status" value="1"/>
</dbReference>
<evidence type="ECO:0000313" key="9">
    <source>
        <dbReference type="EMBL" id="MDO8106098.1"/>
    </source>
</evidence>
<protein>
    <submittedName>
        <fullName evidence="9">Methyl-accepting chemotaxis protein</fullName>
    </submittedName>
</protein>
<gene>
    <name evidence="9" type="ORF">Q6348_02675</name>
</gene>
<sequence>MRGPRKSPDGEAGPSHLRRVLGTALRAARGVTARGSIQARILVLVAVVALLAIGVGVATVAAMQDQAARTASLAALQRDVAARVAQIRVDLATSEGIVAQIAATQSATLQSPWLTRLQTMDTTIAAEIAAAEKAGAGDLQGWSDFVEAHQQWLQVRDTYLLPAAKSDDMAAYGTVLGSAAEPLSRAYTEAIAKALDDVTTRMGDAAAVAATRSAEALRLVLALIGLGVLVLAGFGLLTARSIRRAVAVVKGSLDAMARGDLTVQADLASRDEIGQMAQALTSAQRALRAALTGVLERASELAGTARNLDEGSAQVAAQSQDATSGAELVAGAATEASTTVEQLSAQAGEMASSIEDIQRSATEAAGYAARAVEASRNAAGTVSALGDSAAEIGNVVTAITQIAEQTNLLALNATIEAARAGEAGKGFAVVAGEVKELAQETAKATEDIARRIDANRTQTVAAVSVIEEIAQVVRRIDEYQSAIAAAVDQQSATAIEMSRQINDAAEGFVAIAGAVGGLAEGAEESSGVAARLHDDAAGVAAMSDALRSEVASFRF</sequence>
<evidence type="ECO:0000256" key="6">
    <source>
        <dbReference type="SAM" id="Phobius"/>
    </source>
</evidence>